<dbReference type="AlphaFoldDB" id="A0AAV5JJE8"/>
<gene>
    <name evidence="2" type="ORF">SLEP1_g22236</name>
</gene>
<sequence>MEAMFITKSRMFTLSKAFPQSPSTLRSAPKVSRVFFNISASKYGGTNPYAESRNSRADMACSEAADRASRMSDTDDDAFEETMEKEKQYANETKEKAKDGTYKEVETAENITERAKERAKEGVDCGESFRYHTKREGEG</sequence>
<dbReference type="Proteomes" id="UP001054252">
    <property type="component" value="Unassembled WGS sequence"/>
</dbReference>
<protein>
    <recommendedName>
        <fullName evidence="4">Late embryogenesis abundant protein</fullName>
    </recommendedName>
</protein>
<proteinExistence type="predicted"/>
<comment type="caution">
    <text evidence="2">The sequence shown here is derived from an EMBL/GenBank/DDBJ whole genome shotgun (WGS) entry which is preliminary data.</text>
</comment>
<reference evidence="2 3" key="1">
    <citation type="journal article" date="2021" name="Commun. Biol.">
        <title>The genome of Shorea leprosula (Dipterocarpaceae) highlights the ecological relevance of drought in aseasonal tropical rainforests.</title>
        <authorList>
            <person name="Ng K.K.S."/>
            <person name="Kobayashi M.J."/>
            <person name="Fawcett J.A."/>
            <person name="Hatakeyama M."/>
            <person name="Paape T."/>
            <person name="Ng C.H."/>
            <person name="Ang C.C."/>
            <person name="Tnah L.H."/>
            <person name="Lee C.T."/>
            <person name="Nishiyama T."/>
            <person name="Sese J."/>
            <person name="O'Brien M.J."/>
            <person name="Copetti D."/>
            <person name="Mohd Noor M.I."/>
            <person name="Ong R.C."/>
            <person name="Putra M."/>
            <person name="Sireger I.Z."/>
            <person name="Indrioko S."/>
            <person name="Kosugi Y."/>
            <person name="Izuno A."/>
            <person name="Isagi Y."/>
            <person name="Lee S.L."/>
            <person name="Shimizu K.K."/>
        </authorList>
    </citation>
    <scope>NUCLEOTIDE SEQUENCE [LARGE SCALE GENOMIC DNA]</scope>
    <source>
        <strain evidence="2">214</strain>
    </source>
</reference>
<evidence type="ECO:0000313" key="2">
    <source>
        <dbReference type="EMBL" id="GKV10935.1"/>
    </source>
</evidence>
<name>A0AAV5JJE8_9ROSI</name>
<dbReference type="EMBL" id="BPVZ01000033">
    <property type="protein sequence ID" value="GKV10935.1"/>
    <property type="molecule type" value="Genomic_DNA"/>
</dbReference>
<evidence type="ECO:0008006" key="4">
    <source>
        <dbReference type="Google" id="ProtNLM"/>
    </source>
</evidence>
<evidence type="ECO:0000256" key="1">
    <source>
        <dbReference type="SAM" id="MobiDB-lite"/>
    </source>
</evidence>
<feature type="region of interest" description="Disordered" evidence="1">
    <location>
        <begin position="113"/>
        <end position="139"/>
    </location>
</feature>
<evidence type="ECO:0000313" key="3">
    <source>
        <dbReference type="Proteomes" id="UP001054252"/>
    </source>
</evidence>
<organism evidence="2 3">
    <name type="scientific">Rubroshorea leprosula</name>
    <dbReference type="NCBI Taxonomy" id="152421"/>
    <lineage>
        <taxon>Eukaryota</taxon>
        <taxon>Viridiplantae</taxon>
        <taxon>Streptophyta</taxon>
        <taxon>Embryophyta</taxon>
        <taxon>Tracheophyta</taxon>
        <taxon>Spermatophyta</taxon>
        <taxon>Magnoliopsida</taxon>
        <taxon>eudicotyledons</taxon>
        <taxon>Gunneridae</taxon>
        <taxon>Pentapetalae</taxon>
        <taxon>rosids</taxon>
        <taxon>malvids</taxon>
        <taxon>Malvales</taxon>
        <taxon>Dipterocarpaceae</taxon>
        <taxon>Rubroshorea</taxon>
    </lineage>
</organism>
<accession>A0AAV5JJE8</accession>
<keyword evidence="3" id="KW-1185">Reference proteome</keyword>